<keyword evidence="3 6" id="KW-0808">Transferase</keyword>
<name>A0A1D1Z8Q2_9ARAE</name>
<evidence type="ECO:0000256" key="1">
    <source>
        <dbReference type="ARBA" id="ARBA00004606"/>
    </source>
</evidence>
<evidence type="ECO:0000256" key="3">
    <source>
        <dbReference type="ARBA" id="ARBA00022679"/>
    </source>
</evidence>
<proteinExistence type="predicted"/>
<dbReference type="AlphaFoldDB" id="A0A1D1Z8Q2"/>
<dbReference type="PANTHER" id="PTHR45719">
    <property type="entry name" value="GLYCOSYLTRANSFERASE"/>
    <property type="match status" value="1"/>
</dbReference>
<dbReference type="PANTHER" id="PTHR45719:SF39">
    <property type="entry name" value="OS04G0301700 PROTEIN"/>
    <property type="match status" value="1"/>
</dbReference>
<keyword evidence="2" id="KW-0328">Glycosyltransferase</keyword>
<keyword evidence="5" id="KW-0325">Glycoprotein</keyword>
<protein>
    <submittedName>
        <fullName evidence="6">Xylosyltransferase 1</fullName>
    </submittedName>
</protein>
<dbReference type="Pfam" id="PF02485">
    <property type="entry name" value="Branch"/>
    <property type="match status" value="1"/>
</dbReference>
<accession>A0A1D1Z8Q2</accession>
<dbReference type="GO" id="GO:0016020">
    <property type="term" value="C:membrane"/>
    <property type="evidence" value="ECO:0007669"/>
    <property type="project" value="UniProtKB-SubCell"/>
</dbReference>
<reference evidence="6" key="1">
    <citation type="submission" date="2015-07" db="EMBL/GenBank/DDBJ databases">
        <title>Transcriptome Assembly of Anthurium amnicola.</title>
        <authorList>
            <person name="Suzuki J."/>
        </authorList>
    </citation>
    <scope>NUCLEOTIDE SEQUENCE</scope>
</reference>
<dbReference type="InterPro" id="IPR044610">
    <property type="entry name" value="GLCAT14A/B/C"/>
</dbReference>
<evidence type="ECO:0000256" key="5">
    <source>
        <dbReference type="ARBA" id="ARBA00023180"/>
    </source>
</evidence>
<dbReference type="EMBL" id="GDJX01004666">
    <property type="protein sequence ID" value="JAT63270.1"/>
    <property type="molecule type" value="Transcribed_RNA"/>
</dbReference>
<dbReference type="GO" id="GO:0015020">
    <property type="term" value="F:glucuronosyltransferase activity"/>
    <property type="evidence" value="ECO:0007669"/>
    <property type="project" value="InterPro"/>
</dbReference>
<evidence type="ECO:0000256" key="2">
    <source>
        <dbReference type="ARBA" id="ARBA00022676"/>
    </source>
</evidence>
<evidence type="ECO:0000256" key="4">
    <source>
        <dbReference type="ARBA" id="ARBA00023136"/>
    </source>
</evidence>
<comment type="subcellular location">
    <subcellularLocation>
        <location evidence="1">Membrane</location>
        <topology evidence="1">Single-pass type II membrane protein</topology>
    </subcellularLocation>
</comment>
<sequence>MRVFRSFLWLVLPLFLIVAVVLGTLRSSFLRSAGGPGEEFKLLARAPSRGLGLPPVFAYWISGTGGETEKILRLLKAVYHPRNRYLLHMDAGSSTEERTRLAISVRSESVFRTFRNVDVVGKGYAVDRTGSSALAATLHGAAVLLRIGGDWDWFITLSSSDYPVVTQDDLLYAFTAVPRDLNFVDHTSHLGWKEYERFDKIVVDPSLHLNTTTQSFFATEIRKTPDAFKIFTGSPWVILSKPFLEHCIHGWDNLPRKLLLYFTNVAYPVESYFQTLLCNSPEFRNTTVNNDLRYFVWDDPPKLEPLILNKTHYKPIVRSGAAFARRFAENDPVLKKLDKKVLRRSAGAVVHGRWCSGLVGKRGMKTLVRDPCLSWGDINVVEPGPYGRRLKSLVSLLISEERLHSNQCESL</sequence>
<gene>
    <name evidence="6" type="primary">Xylt1_0</name>
    <name evidence="6" type="ORF">g.119457</name>
</gene>
<dbReference type="InterPro" id="IPR003406">
    <property type="entry name" value="Glyco_trans_14"/>
</dbReference>
<organism evidence="6">
    <name type="scientific">Anthurium amnicola</name>
    <dbReference type="NCBI Taxonomy" id="1678845"/>
    <lineage>
        <taxon>Eukaryota</taxon>
        <taxon>Viridiplantae</taxon>
        <taxon>Streptophyta</taxon>
        <taxon>Embryophyta</taxon>
        <taxon>Tracheophyta</taxon>
        <taxon>Spermatophyta</taxon>
        <taxon>Magnoliopsida</taxon>
        <taxon>Liliopsida</taxon>
        <taxon>Araceae</taxon>
        <taxon>Pothoideae</taxon>
        <taxon>Potheae</taxon>
        <taxon>Anthurium</taxon>
    </lineage>
</organism>
<keyword evidence="4" id="KW-0472">Membrane</keyword>
<evidence type="ECO:0000313" key="6">
    <source>
        <dbReference type="EMBL" id="JAT63270.1"/>
    </source>
</evidence>